<dbReference type="EMBL" id="RKLR01000001">
    <property type="protein sequence ID" value="MBX0322210.1"/>
    <property type="molecule type" value="Genomic_DNA"/>
</dbReference>
<dbReference type="Proteomes" id="UP001430377">
    <property type="component" value="Unassembled WGS sequence"/>
</dbReference>
<name>A0AAW4PM46_9EURY</name>
<reference evidence="2 3" key="1">
    <citation type="submission" date="2021-06" db="EMBL/GenBank/DDBJ databases">
        <title>Halomicroarcula sp. a new haloarchaeum isolated from saline soil.</title>
        <authorList>
            <person name="Duran-Viseras A."/>
            <person name="Sanchez-Porro C."/>
            <person name="Ventosa A."/>
        </authorList>
    </citation>
    <scope>NUCLEOTIDE SEQUENCE [LARGE SCALE GENOMIC DNA]</scope>
    <source>
        <strain evidence="2 3">F13</strain>
    </source>
</reference>
<gene>
    <name evidence="2" type="ORF">EGH21_04090</name>
</gene>
<dbReference type="AlphaFoldDB" id="A0AAW4PM46"/>
<keyword evidence="1" id="KW-0472">Membrane</keyword>
<accession>A0AAW4PM46</accession>
<organism evidence="2 3">
    <name type="scientific">Haloarcula rubra</name>
    <dbReference type="NCBI Taxonomy" id="2487747"/>
    <lineage>
        <taxon>Archaea</taxon>
        <taxon>Methanobacteriati</taxon>
        <taxon>Methanobacteriota</taxon>
        <taxon>Stenosarchaea group</taxon>
        <taxon>Halobacteria</taxon>
        <taxon>Halobacteriales</taxon>
        <taxon>Haloarculaceae</taxon>
        <taxon>Haloarcula</taxon>
    </lineage>
</organism>
<keyword evidence="3" id="KW-1185">Reference proteome</keyword>
<sequence length="77" mass="7956">MRERVRTNPFGVVAVAAVSLLCLVVGGAGAVAIYAETVGTWRSLFLMEQTLALLVPTVKVLLAVAFVAGVGLVVGSR</sequence>
<comment type="caution">
    <text evidence="2">The sequence shown here is derived from an EMBL/GenBank/DDBJ whole genome shotgun (WGS) entry which is preliminary data.</text>
</comment>
<evidence type="ECO:0000313" key="2">
    <source>
        <dbReference type="EMBL" id="MBX0322210.1"/>
    </source>
</evidence>
<proteinExistence type="predicted"/>
<evidence type="ECO:0000256" key="1">
    <source>
        <dbReference type="SAM" id="Phobius"/>
    </source>
</evidence>
<evidence type="ECO:0000313" key="3">
    <source>
        <dbReference type="Proteomes" id="UP001430377"/>
    </source>
</evidence>
<feature type="transmembrane region" description="Helical" evidence="1">
    <location>
        <begin position="51"/>
        <end position="74"/>
    </location>
</feature>
<dbReference type="RefSeq" id="WP_220617182.1">
    <property type="nucleotide sequence ID" value="NZ_RKLR01000001.1"/>
</dbReference>
<keyword evidence="1" id="KW-1133">Transmembrane helix</keyword>
<protein>
    <submittedName>
        <fullName evidence="2">Uncharacterized protein</fullName>
    </submittedName>
</protein>
<keyword evidence="1" id="KW-0812">Transmembrane</keyword>